<feature type="compositionally biased region" description="Low complexity" evidence="6">
    <location>
        <begin position="1420"/>
        <end position="1432"/>
    </location>
</feature>
<feature type="region of interest" description="Disordered" evidence="6">
    <location>
        <begin position="1603"/>
        <end position="1624"/>
    </location>
</feature>
<keyword evidence="4" id="KW-0804">Transcription</keyword>
<dbReference type="Pfam" id="PF24101">
    <property type="entry name" value="WHD_GTF3C1"/>
    <property type="match status" value="1"/>
</dbReference>
<feature type="domain" description="DUF7646" evidence="11">
    <location>
        <begin position="331"/>
        <end position="392"/>
    </location>
</feature>
<dbReference type="Gene3D" id="1.10.10.10">
    <property type="entry name" value="Winged helix-like DNA-binding domain superfamily/Winged helix DNA-binding domain"/>
    <property type="match status" value="1"/>
</dbReference>
<dbReference type="Proteomes" id="UP000239899">
    <property type="component" value="Unassembled WGS sequence"/>
</dbReference>
<comment type="subcellular location">
    <subcellularLocation>
        <location evidence="1">Nucleus</location>
    </subcellularLocation>
</comment>
<feature type="compositionally biased region" description="Low complexity" evidence="6">
    <location>
        <begin position="1603"/>
        <end position="1620"/>
    </location>
</feature>
<keyword evidence="5" id="KW-0539">Nucleus</keyword>
<dbReference type="InterPro" id="IPR036390">
    <property type="entry name" value="WH_DNA-bd_sf"/>
</dbReference>
<dbReference type="Pfam" id="PF04182">
    <property type="entry name" value="B-block_TFIIIC"/>
    <property type="match status" value="1"/>
</dbReference>
<feature type="compositionally biased region" description="Gly residues" evidence="6">
    <location>
        <begin position="2036"/>
        <end position="2053"/>
    </location>
</feature>
<feature type="compositionally biased region" description="Low complexity" evidence="6">
    <location>
        <begin position="460"/>
        <end position="480"/>
    </location>
</feature>
<feature type="region of interest" description="Disordered" evidence="6">
    <location>
        <begin position="2035"/>
        <end position="2077"/>
    </location>
</feature>
<feature type="compositionally biased region" description="Basic residues" evidence="6">
    <location>
        <begin position="1138"/>
        <end position="1148"/>
    </location>
</feature>
<feature type="region of interest" description="Disordered" evidence="6">
    <location>
        <begin position="1412"/>
        <end position="1457"/>
    </location>
</feature>
<evidence type="ECO:0000256" key="1">
    <source>
        <dbReference type="ARBA" id="ARBA00004123"/>
    </source>
</evidence>
<evidence type="ECO:0000256" key="2">
    <source>
        <dbReference type="ARBA" id="ARBA00022553"/>
    </source>
</evidence>
<organism evidence="12 13">
    <name type="scientific">Chlorella sorokiniana</name>
    <name type="common">Freshwater green alga</name>
    <dbReference type="NCBI Taxonomy" id="3076"/>
    <lineage>
        <taxon>Eukaryota</taxon>
        <taxon>Viridiplantae</taxon>
        <taxon>Chlorophyta</taxon>
        <taxon>core chlorophytes</taxon>
        <taxon>Trebouxiophyceae</taxon>
        <taxon>Chlorellales</taxon>
        <taxon>Chlorellaceae</taxon>
        <taxon>Chlorella clade</taxon>
        <taxon>Chlorella</taxon>
    </lineage>
</organism>
<keyword evidence="13" id="KW-1185">Reference proteome</keyword>
<feature type="region of interest" description="Disordered" evidence="6">
    <location>
        <begin position="306"/>
        <end position="330"/>
    </location>
</feature>
<accession>A0A2P6TB69</accession>
<dbReference type="STRING" id="3076.A0A2P6TB69"/>
<dbReference type="Pfam" id="PF24538">
    <property type="entry name" value="DUF7599"/>
    <property type="match status" value="1"/>
</dbReference>
<feature type="compositionally biased region" description="Low complexity" evidence="6">
    <location>
        <begin position="1290"/>
        <end position="1303"/>
    </location>
</feature>
<dbReference type="InterPro" id="IPR044210">
    <property type="entry name" value="Tfc3-like"/>
</dbReference>
<reference evidence="12 13" key="1">
    <citation type="journal article" date="2018" name="Plant J.">
        <title>Genome sequences of Chlorella sorokiniana UTEX 1602 and Micractinium conductrix SAG 241.80: implications to maltose excretion by a green alga.</title>
        <authorList>
            <person name="Arriola M.B."/>
            <person name="Velmurugan N."/>
            <person name="Zhang Y."/>
            <person name="Plunkett M.H."/>
            <person name="Hondzo H."/>
            <person name="Barney B.M."/>
        </authorList>
    </citation>
    <scope>NUCLEOTIDE SEQUENCE [LARGE SCALE GENOMIC DNA]</scope>
    <source>
        <strain evidence="13">UTEX 1602</strain>
    </source>
</reference>
<dbReference type="InterPro" id="IPR036388">
    <property type="entry name" value="WH-like_DNA-bd_sf"/>
</dbReference>
<evidence type="ECO:0000256" key="3">
    <source>
        <dbReference type="ARBA" id="ARBA00023125"/>
    </source>
</evidence>
<dbReference type="Pfam" id="PF23704">
    <property type="entry name" value="WHD_GTF3C1_N"/>
    <property type="match status" value="1"/>
</dbReference>
<keyword evidence="2" id="KW-0597">Phosphoprotein</keyword>
<evidence type="ECO:0000259" key="7">
    <source>
        <dbReference type="Pfam" id="PF04182"/>
    </source>
</evidence>
<dbReference type="SUPFAM" id="SSF46785">
    <property type="entry name" value="Winged helix' DNA-binding domain"/>
    <property type="match status" value="1"/>
</dbReference>
<dbReference type="InterPro" id="IPR007309">
    <property type="entry name" value="TFIIIC_Bblock-bd"/>
</dbReference>
<dbReference type="InterPro" id="IPR056467">
    <property type="entry name" value="eWH_GTF3C1"/>
</dbReference>
<sequence length="2115" mass="219837">MEVLASAAVEQVALAPDGLPVAALWGALAEAAAEQGVDLGLSAVRTALWRRLTSEPGIAAALPPSGGSQGRHLQPGRDAELDSPEAAELAGVALTACRELQDAAVGLHDSQLTRFAISDSQRKALGLIGAAGRRGALQNELAAALGTENRNFFYVVKVLEQRGLVVKHPMVVKRQGGQTNHVQTNLVHLARFAPPNLGRGAKMTDGKATAHGAAPGLQPLGEDEVAVLDDASHFRRICAQLEECPGLQANESELKAVLGFRGQRGHRVWRRIKPALAKKGHIEEILARTETDKAIKLIKLLKPWKEEGSDEEGSEGEEEGGEAPQGPPVGQQVAELSIDRQLLRMLVAAGPSGVSTNDIGDRLGLNMKRNEPRMKEMEARFGVKRSAINKGRVMTSLYAAPDELLRQFRDAVAPLRPDAGWLGAVIEAIEAGLDEGEPFPWPPGERGPVMLGAGAAEGATLGQEGPQQQQQQPEQQQQQQPEEEEDEETEDEAERQQEQQAAGSRPQSALGGGEAGAAAEGVAKARTRKLAQGYTLAAERRYSHVVEALQQAGFLMASEMPQYLKERAQADGEERPTKPDRKTCDRIMARGQAEGRLQILTITFPAAKYGGLQQRSHTVLAPPGQRADEAFVEQVYQHYEAFKRRVHGANTLRSQADREEALGKDLPVVAVGTLMPRALAGGEGEEEGAGGLVHPRNMTAQLLAANGFSPHRQARLKLIHAAACRLAWLGGGPAAAHAAAALTAGQGGQVFVVTPVPGAEPGSRSKLDIKQVDLRQDAAISGRIATARDVWDALTVADFLVALGSVSTDTEMLGFLVALGSVSTDTEMLGQLVASGRTMGQLSAEETEAACGGTAECLRAHGRLMQLLDLAHRMGLLSTVVPVGGASGRSVGATATSTYAVCSTAYLQEPPAPAAAAAAAAAQAAEGQAAEGQVAAPVAAAAAPSTATFELSTPQAFEEYWAHLQFLATRHGSGKADIAHTPLGNCFPFDRAPEASLERAYAHRGSVTADQMATLSAYLAGEDPRTLRSERCRQVAAQLQMPYTAVLAYVKELERPTQRLGRLAVDHAQKRRDRLIAAATAGLSDEPMTAIEKRRAAQRRYYARKRLQKLATQYPEGIPPGLLDVQTRAGYFGATPAGRKKAGKRKSRGSGALQQADSEESSGGEEEVWVDHSALLPQPLRQAHKKKWHSWEDRELLTAWAGFLAANGPERLLLWRVVPGRPQGLRHATLKRRLQQLERSERVGPLVQDIQGRALRVHALILQHRAAVQARFGVAPQPAAAAGAAAGTEAAAAEPGQQQQAAVGEKRKAGEDAAANGEPAAKRQRAGDGEATAEGGAAGAVDGEAAEGAAAEQGALKVLPPDADVEGALRLLGTLLPPDIARQLRKGRLPEMAALLRQLAELTEQVVAAAPKQFKKKAGQRPAGDGGAAPRRAPGPKPLAPAARKQLRPGGTQVAARPQSLLKRWAAALRGSGGRPSTPAGLAGPPGGGAAAGRPGPAVTAAMALAESLLYLGAETGVLGTGFETALTGRFAPADIWRAFELLQRQGALVPSASRARQDFQLTDRWRAQLQSLGFPPSIFGESATFAAALQQHRRIDISATAEEPAAPADALASPSAAEADQSGELRAGTVAELLGRMAAGRLVLKAHRVKTTTKLPAAVAAAEAAGSAIEQHTAELEVRIPLRAVVAAPQHAALAGGGSEGSAAGGGGGARGTAAAAAAAAAAEDMEEGGSEGCGEAPGPAAAAAGGKVGGSSQLSALKYSRQELVLFQPSLVACSADVRGLAESACRFAAAANGIGSAAFGAALAALRAAGTAGISRHRLAAALSSAGGSAAAAGQLVEQLLLHGLARSVSGFAGRRCAAAEHSQCLLAFPHIALPAAPQQGGAAAAAEDQQQAQQAQHEAQLQQWRQKMASEVTRLTEAQGLPPSGRLQPCLDVPVRPWVDHHGRLNSQLWEALARKALAAAARQPGLPEEAFLEELSVLAPQHARELLHILEAAGLLRVTALPPSSAGSGGGGGSPTSVLAACFAAAPATGSGHGGAGQVQEGGAGAGAGPASEDGEDDASDSEAAGGQQRQARQRAQRFYFVLPGACFSAARTVPPQVLLPQAAAVGDVE</sequence>
<evidence type="ECO:0000313" key="12">
    <source>
        <dbReference type="EMBL" id="PRW05799.1"/>
    </source>
</evidence>
<dbReference type="PANTHER" id="PTHR15180">
    <property type="entry name" value="GENERAL TRANSCRIPTION FACTOR 3C POLYPEPTIDE 1"/>
    <property type="match status" value="1"/>
</dbReference>
<evidence type="ECO:0000259" key="9">
    <source>
        <dbReference type="Pfam" id="PF24101"/>
    </source>
</evidence>
<feature type="compositionally biased region" description="Low complexity" evidence="6">
    <location>
        <begin position="1329"/>
        <end position="1346"/>
    </location>
</feature>
<keyword evidence="3" id="KW-0238">DNA-binding</keyword>
<evidence type="ECO:0000313" key="13">
    <source>
        <dbReference type="Proteomes" id="UP000239899"/>
    </source>
</evidence>
<protein>
    <submittedName>
        <fullName evidence="12">Uncharacterized protein</fullName>
    </submittedName>
</protein>
<evidence type="ECO:0000256" key="6">
    <source>
        <dbReference type="SAM" id="MobiDB-lite"/>
    </source>
</evidence>
<feature type="domain" description="B-block binding subunit of TFIIIC" evidence="7">
    <location>
        <begin position="119"/>
        <end position="193"/>
    </location>
</feature>
<dbReference type="GO" id="GO:0003677">
    <property type="term" value="F:DNA binding"/>
    <property type="evidence" value="ECO:0007669"/>
    <property type="project" value="UniProtKB-KW"/>
</dbReference>
<dbReference type="Pfam" id="PF24657">
    <property type="entry name" value="DUF7646"/>
    <property type="match status" value="1"/>
</dbReference>
<feature type="domain" description="General transcription factor 3C polypeptide 1 winged-helix" evidence="8">
    <location>
        <begin position="1"/>
        <end position="108"/>
    </location>
</feature>
<dbReference type="InterPro" id="IPR056063">
    <property type="entry name" value="DUF7646"/>
</dbReference>
<feature type="compositionally biased region" description="Acidic residues" evidence="6">
    <location>
        <begin position="308"/>
        <end position="321"/>
    </location>
</feature>
<evidence type="ECO:0000259" key="11">
    <source>
        <dbReference type="Pfam" id="PF24657"/>
    </source>
</evidence>
<gene>
    <name evidence="12" type="ORF">C2E21_9561</name>
</gene>
<dbReference type="GO" id="GO:0000127">
    <property type="term" value="C:transcription factor TFIIIC complex"/>
    <property type="evidence" value="ECO:0007669"/>
    <property type="project" value="InterPro"/>
</dbReference>
<feature type="region of interest" description="Disordered" evidence="6">
    <location>
        <begin position="1134"/>
        <end position="1168"/>
    </location>
</feature>
<name>A0A2P6TB69_CHLSO</name>
<dbReference type="GO" id="GO:0006384">
    <property type="term" value="P:transcription initiation at RNA polymerase III promoter"/>
    <property type="evidence" value="ECO:0007669"/>
    <property type="project" value="InterPro"/>
</dbReference>
<evidence type="ECO:0000259" key="8">
    <source>
        <dbReference type="Pfam" id="PF23704"/>
    </source>
</evidence>
<evidence type="ECO:0000259" key="10">
    <source>
        <dbReference type="Pfam" id="PF24538"/>
    </source>
</evidence>
<dbReference type="GO" id="GO:0042791">
    <property type="term" value="P:5S class rRNA transcription by RNA polymerase III"/>
    <property type="evidence" value="ECO:0007669"/>
    <property type="project" value="TreeGrafter"/>
</dbReference>
<comment type="caution">
    <text evidence="12">The sequence shown here is derived from an EMBL/GenBank/DDBJ whole genome shotgun (WGS) entry which is preliminary data.</text>
</comment>
<evidence type="ECO:0000256" key="4">
    <source>
        <dbReference type="ARBA" id="ARBA00023163"/>
    </source>
</evidence>
<feature type="domain" description="DUF7599" evidence="10">
    <location>
        <begin position="229"/>
        <end position="311"/>
    </location>
</feature>
<evidence type="ECO:0000256" key="5">
    <source>
        <dbReference type="ARBA" id="ARBA00023242"/>
    </source>
</evidence>
<dbReference type="EMBL" id="LHPG02000029">
    <property type="protein sequence ID" value="PRW05799.1"/>
    <property type="molecule type" value="Genomic_DNA"/>
</dbReference>
<dbReference type="PANTHER" id="PTHR15180:SF1">
    <property type="entry name" value="GENERAL TRANSCRIPTION FACTOR 3C POLYPEPTIDE 1"/>
    <property type="match status" value="1"/>
</dbReference>
<feature type="region of interest" description="Disordered" evidence="6">
    <location>
        <begin position="1470"/>
        <end position="1496"/>
    </location>
</feature>
<proteinExistence type="predicted"/>
<dbReference type="InterPro" id="IPR056020">
    <property type="entry name" value="DUF7599"/>
</dbReference>
<feature type="region of interest" description="Disordered" evidence="6">
    <location>
        <begin position="1290"/>
        <end position="1346"/>
    </location>
</feature>
<dbReference type="OrthoDB" id="515992at2759"/>
<feature type="domain" description="GTF3C1 extended winged-helix" evidence="9">
    <location>
        <begin position="535"/>
        <end position="646"/>
    </location>
</feature>
<feature type="compositionally biased region" description="Low complexity" evidence="6">
    <location>
        <begin position="2067"/>
        <end position="2076"/>
    </location>
</feature>
<dbReference type="InterPro" id="IPR056428">
    <property type="entry name" value="WH_GTF3C1"/>
</dbReference>
<feature type="compositionally biased region" description="Acidic residues" evidence="6">
    <location>
        <begin position="1157"/>
        <end position="1168"/>
    </location>
</feature>
<dbReference type="GO" id="GO:0005634">
    <property type="term" value="C:nucleus"/>
    <property type="evidence" value="ECO:0007669"/>
    <property type="project" value="UniProtKB-SubCell"/>
</dbReference>
<feature type="region of interest" description="Disordered" evidence="6">
    <location>
        <begin position="460"/>
        <end position="517"/>
    </location>
</feature>
<feature type="compositionally biased region" description="Acidic residues" evidence="6">
    <location>
        <begin position="481"/>
        <end position="493"/>
    </location>
</feature>
<feature type="region of interest" description="Disordered" evidence="6">
    <location>
        <begin position="59"/>
        <end position="82"/>
    </location>
</feature>